<keyword evidence="1" id="KW-0282">Flagellum</keyword>
<reference evidence="1" key="1">
    <citation type="submission" date="2023-03" db="EMBL/GenBank/DDBJ databases">
        <title>Andean soil-derived lignocellulolytic bacterial consortium as a source of novel taxa and putative plastic-active enzymes.</title>
        <authorList>
            <person name="Diaz-Garcia L."/>
            <person name="Chuvochina M."/>
            <person name="Feuerriegel G."/>
            <person name="Bunk B."/>
            <person name="Sproer C."/>
            <person name="Streit W.R."/>
            <person name="Rodriguez L.M."/>
            <person name="Overmann J."/>
            <person name="Jimenez D.J."/>
        </authorList>
    </citation>
    <scope>NUCLEOTIDE SEQUENCE</scope>
    <source>
        <strain evidence="1">MAG 833</strain>
    </source>
</reference>
<name>A0AAJ6BIV5_9CAUL</name>
<dbReference type="EMBL" id="CP119326">
    <property type="protein sequence ID" value="WEK38733.1"/>
    <property type="molecule type" value="Genomic_DNA"/>
</dbReference>
<evidence type="ECO:0000313" key="2">
    <source>
        <dbReference type="Proteomes" id="UP001213664"/>
    </source>
</evidence>
<evidence type="ECO:0000313" key="1">
    <source>
        <dbReference type="EMBL" id="WEK38733.1"/>
    </source>
</evidence>
<sequence length="220" mass="23188">MTASAPDRRPFAFDTEFNADGSVVRPSAWTPTKRAYLPAEVDALVAQGRLEARQQALSEVENIRALALTNIAQAVVAAMPTLRAAAQAHREQSADLALAAARAIAGAALDRFPEAPLKAALEVLAQEIDASPRLVVRASGLDEVARGLIEQACADSGFTGAVAFRDEPGLHPAAFQLEWADGRADHDPQMSAKRVAEALTAALAAEAGHAETLPTDRSMF</sequence>
<proteinExistence type="predicted"/>
<organism evidence="1 2">
    <name type="scientific">Candidatus Brevundimonas colombiensis</name>
    <dbReference type="NCBI Taxonomy" id="3121376"/>
    <lineage>
        <taxon>Bacteria</taxon>
        <taxon>Pseudomonadati</taxon>
        <taxon>Pseudomonadota</taxon>
        <taxon>Alphaproteobacteria</taxon>
        <taxon>Caulobacterales</taxon>
        <taxon>Caulobacteraceae</taxon>
        <taxon>Brevundimonas</taxon>
    </lineage>
</organism>
<accession>A0AAJ6BIV5</accession>
<dbReference type="Proteomes" id="UP001213664">
    <property type="component" value="Chromosome"/>
</dbReference>
<keyword evidence="1" id="KW-0969">Cilium</keyword>
<protein>
    <submittedName>
        <fullName evidence="1">Flagellar assembly protein FlbE</fullName>
    </submittedName>
</protein>
<keyword evidence="1" id="KW-0966">Cell projection</keyword>
<dbReference type="AlphaFoldDB" id="A0AAJ6BIV5"/>
<gene>
    <name evidence="1" type="ORF">P0Y50_09225</name>
</gene>